<accession>A0A239IZU8</accession>
<dbReference type="RefSeq" id="WP_089320721.1">
    <property type="nucleotide sequence ID" value="NZ_FZOQ01000019.1"/>
</dbReference>
<sequence length="216" mass="24822">MRKSNLPVPLLCALLSVVALQSARAQAPGVTIVDGKYVRHQLEREVVTRWGKFDPKWYFILFHNKYRKGPDRRNMLQLLPAMAAVMANKEQAEREEEEVNTIWEQEMFKAADRSLNKSFHLLYGRKIKGLNEQLEALHLEGVTAGVSPDMLLKLRGEHERINADIELTKEAYEDDAVKAASFRGYLADLVSLRGYYRRIITLFKTTNRLSHHEGAN</sequence>
<evidence type="ECO:0000313" key="3">
    <source>
        <dbReference type="Proteomes" id="UP000198432"/>
    </source>
</evidence>
<gene>
    <name evidence="2" type="ORF">SAMN06296052_119100</name>
</gene>
<feature type="chain" id="PRO_5012105082" evidence="1">
    <location>
        <begin position="28"/>
        <end position="216"/>
    </location>
</feature>
<organism evidence="2 3">
    <name type="scientific">Pontibacter ummariensis</name>
    <dbReference type="NCBI Taxonomy" id="1610492"/>
    <lineage>
        <taxon>Bacteria</taxon>
        <taxon>Pseudomonadati</taxon>
        <taxon>Bacteroidota</taxon>
        <taxon>Cytophagia</taxon>
        <taxon>Cytophagales</taxon>
        <taxon>Hymenobacteraceae</taxon>
        <taxon>Pontibacter</taxon>
    </lineage>
</organism>
<feature type="signal peptide" evidence="1">
    <location>
        <begin position="1"/>
        <end position="27"/>
    </location>
</feature>
<name>A0A239IZU8_9BACT</name>
<dbReference type="Proteomes" id="UP000198432">
    <property type="component" value="Unassembled WGS sequence"/>
</dbReference>
<dbReference type="EMBL" id="FZOQ01000019">
    <property type="protein sequence ID" value="SNS99161.1"/>
    <property type="molecule type" value="Genomic_DNA"/>
</dbReference>
<evidence type="ECO:0000313" key="2">
    <source>
        <dbReference type="EMBL" id="SNS99161.1"/>
    </source>
</evidence>
<keyword evidence="1" id="KW-0732">Signal</keyword>
<protein>
    <submittedName>
        <fullName evidence="2">Uncharacterized protein</fullName>
    </submittedName>
</protein>
<proteinExistence type="predicted"/>
<evidence type="ECO:0000256" key="1">
    <source>
        <dbReference type="SAM" id="SignalP"/>
    </source>
</evidence>
<dbReference type="OrthoDB" id="849632at2"/>
<dbReference type="AlphaFoldDB" id="A0A239IZU8"/>
<keyword evidence="3" id="KW-1185">Reference proteome</keyword>
<reference evidence="3" key="1">
    <citation type="submission" date="2017-06" db="EMBL/GenBank/DDBJ databases">
        <authorList>
            <person name="Varghese N."/>
            <person name="Submissions S."/>
        </authorList>
    </citation>
    <scope>NUCLEOTIDE SEQUENCE [LARGE SCALE GENOMIC DNA]</scope>
    <source>
        <strain evidence="3">NKM1</strain>
    </source>
</reference>